<dbReference type="RefSeq" id="WP_059059780.1">
    <property type="nucleotide sequence ID" value="NZ_LN879502.1"/>
</dbReference>
<proteinExistence type="predicted"/>
<dbReference type="EMBL" id="LN879502">
    <property type="protein sequence ID" value="CUI15869.1"/>
    <property type="molecule type" value="Genomic_DNA"/>
</dbReference>
<dbReference type="KEGG" id="pnl:PNK_0232"/>
<dbReference type="STRING" id="389348.PNK_0232"/>
<dbReference type="AlphaFoldDB" id="A0A0U5J9X0"/>
<dbReference type="InParanoid" id="A0A0U5J9X0"/>
<dbReference type="PATRIC" id="fig|389348.3.peg.264"/>
<accession>A0A0U5J9X0</accession>
<name>A0A0U5J9X0_9BACT</name>
<reference evidence="2" key="1">
    <citation type="submission" date="2015-09" db="EMBL/GenBank/DDBJ databases">
        <authorList>
            <person name="Bertelli C."/>
        </authorList>
    </citation>
    <scope>NUCLEOTIDE SEQUENCE [LARGE SCALE GENOMIC DNA]</scope>
    <source>
        <strain evidence="2">KNic</strain>
    </source>
</reference>
<sequence length="516" mass="59092">MKLNSFYELSRLTQELQLLNSSMDSSQSNTLEYQLINVRVVDHREKIQAICGKYIGNALLFAELQAYSTQLKVIRSLLPPLLASSDKVIIATHLKIVGIMKKLNEAQLINKLSIAFRLSEGKLRELIGNPPEGFFAKAANVCFELAGNRLMQFIPLTLGEVSLIHEALFDSTIKSFSENKLSSNHWSCPHPAYVFATLRNFLTAVEPFQSCDAMLRKLDEYVEKKPDISSEIAKFLKMPKSYQIQLLAVMKSEAEKGSTQHQIFLDSLARYEAKLLAFRDGIKELPIVDVKIMREGSRHNNQTFFLNVGGKTHWVFKPISENEKGEEIVRAECTVSRLNYHQQFPIPLTILLGIKEWVGSAQLFVEHAYTQAQIEVEKLEMEENQLHRLAIFDLLFSNSDRNGANFLFQNLSGLASIVGIDHDSCLMFKEIRALRLEYLQFSAFEKPLKAEMEDLFSPAAINRYKLIMKENEVFTFQFEWLDCVAKQLKQALDVKTPLKDVIESLQSHYEDYFLRN</sequence>
<dbReference type="Proteomes" id="UP000069902">
    <property type="component" value="Chromosome cPNK"/>
</dbReference>
<evidence type="ECO:0000313" key="1">
    <source>
        <dbReference type="EMBL" id="CUI15869.1"/>
    </source>
</evidence>
<gene>
    <name evidence="1" type="ORF">PNK_0232</name>
</gene>
<keyword evidence="2" id="KW-1185">Reference proteome</keyword>
<protein>
    <submittedName>
        <fullName evidence="1">Uncharacterized protein</fullName>
    </submittedName>
</protein>
<organism evidence="1 2">
    <name type="scientific">Candidatus Protochlamydia naegleriophila</name>
    <dbReference type="NCBI Taxonomy" id="389348"/>
    <lineage>
        <taxon>Bacteria</taxon>
        <taxon>Pseudomonadati</taxon>
        <taxon>Chlamydiota</taxon>
        <taxon>Chlamydiia</taxon>
        <taxon>Parachlamydiales</taxon>
        <taxon>Parachlamydiaceae</taxon>
        <taxon>Candidatus Protochlamydia</taxon>
    </lineage>
</organism>
<evidence type="ECO:0000313" key="2">
    <source>
        <dbReference type="Proteomes" id="UP000069902"/>
    </source>
</evidence>